<dbReference type="EMBL" id="LZLC01000269">
    <property type="protein sequence ID" value="OBJ35200.1"/>
    <property type="molecule type" value="Genomic_DNA"/>
</dbReference>
<sequence length="340" mass="35572">MTTLVSDDVATRLAHVTAGVDARAGDLDAGHTDVRDDLRALGASGLFGLPDLPDTVRVIEQVSAVSLAAGFSAWAHQMAIHYLADRPDLSEALLTASRPGVTAMAAGLKHVAGLGQLPIFAGETRRGLRLNGPIRWASNVFDDALIVLPARTVTGRLYVVAVDVSAVGVVVDPAPTLMALGSTGSTSLRLEEVEVKADRIISADLTGFVRGIKPTFLLLQTAFCVGVTGAALTAAGRATDGLAAQFDGDLADLVSHAEANRRRLYEFASAPGETNLADVIRLRLDAANVAVGATRLESALAGGQGYRAGTAANRRFREAAFLPVQSPSEGQLRWELKQFG</sequence>
<evidence type="ECO:0000313" key="2">
    <source>
        <dbReference type="Proteomes" id="UP000093898"/>
    </source>
</evidence>
<gene>
    <name evidence="1" type="ORF">A5630_09825</name>
</gene>
<dbReference type="RefSeq" id="WP_064986686.1">
    <property type="nucleotide sequence ID" value="NZ_LZLC01000269.1"/>
</dbReference>
<dbReference type="InterPro" id="IPR046373">
    <property type="entry name" value="Acyl-CoA_Oxase/DH_mid-dom_sf"/>
</dbReference>
<dbReference type="AlphaFoldDB" id="A0A1A3GHB9"/>
<organism evidence="1 2">
    <name type="scientific">Mycolicibacterium mucogenicum</name>
    <name type="common">Mycobacterium mucogenicum</name>
    <dbReference type="NCBI Taxonomy" id="56689"/>
    <lineage>
        <taxon>Bacteria</taxon>
        <taxon>Bacillati</taxon>
        <taxon>Actinomycetota</taxon>
        <taxon>Actinomycetes</taxon>
        <taxon>Mycobacteriales</taxon>
        <taxon>Mycobacteriaceae</taxon>
        <taxon>Mycolicibacterium</taxon>
    </lineage>
</organism>
<protein>
    <submittedName>
        <fullName evidence="1">Acyl-CoA dehydrogenase</fullName>
    </submittedName>
</protein>
<dbReference type="Gene3D" id="2.40.110.10">
    <property type="entry name" value="Butyryl-CoA Dehydrogenase, subunit A, domain 2"/>
    <property type="match status" value="1"/>
</dbReference>
<proteinExistence type="predicted"/>
<reference evidence="1 2" key="1">
    <citation type="submission" date="2016-06" db="EMBL/GenBank/DDBJ databases">
        <authorList>
            <person name="Kjaerup R.B."/>
            <person name="Dalgaard T.S."/>
            <person name="Juul-Madsen H.R."/>
        </authorList>
    </citation>
    <scope>NUCLEOTIDE SEQUENCE [LARGE SCALE GENOMIC DNA]</scope>
    <source>
        <strain evidence="1 2">1127319.6</strain>
    </source>
</reference>
<accession>A0A1A3GHB9</accession>
<dbReference type="InterPro" id="IPR009100">
    <property type="entry name" value="AcylCoA_DH/oxidase_NM_dom_sf"/>
</dbReference>
<dbReference type="OrthoDB" id="3258691at2"/>
<name>A0A1A3GHB9_MYCMU</name>
<dbReference type="STRING" id="56689.GCA_001291445_01520"/>
<dbReference type="Proteomes" id="UP000093898">
    <property type="component" value="Unassembled WGS sequence"/>
</dbReference>
<dbReference type="SUPFAM" id="SSF56645">
    <property type="entry name" value="Acyl-CoA dehydrogenase NM domain-like"/>
    <property type="match status" value="1"/>
</dbReference>
<evidence type="ECO:0000313" key="1">
    <source>
        <dbReference type="EMBL" id="OBJ35200.1"/>
    </source>
</evidence>
<comment type="caution">
    <text evidence="1">The sequence shown here is derived from an EMBL/GenBank/DDBJ whole genome shotgun (WGS) entry which is preliminary data.</text>
</comment>
<dbReference type="GO" id="GO:0016627">
    <property type="term" value="F:oxidoreductase activity, acting on the CH-CH group of donors"/>
    <property type="evidence" value="ECO:0007669"/>
    <property type="project" value="InterPro"/>
</dbReference>